<gene>
    <name evidence="9" type="ORF">ACFPM3_29650</name>
</gene>
<feature type="region of interest" description="Disordered" evidence="6">
    <location>
        <begin position="1"/>
        <end position="21"/>
    </location>
</feature>
<feature type="compositionally biased region" description="Pro residues" evidence="6">
    <location>
        <begin position="158"/>
        <end position="170"/>
    </location>
</feature>
<evidence type="ECO:0000256" key="4">
    <source>
        <dbReference type="ARBA" id="ARBA00022989"/>
    </source>
</evidence>
<keyword evidence="3 7" id="KW-0812">Transmembrane</keyword>
<dbReference type="Proteomes" id="UP001595829">
    <property type="component" value="Unassembled WGS sequence"/>
</dbReference>
<evidence type="ECO:0000256" key="1">
    <source>
        <dbReference type="ARBA" id="ARBA00004162"/>
    </source>
</evidence>
<feature type="transmembrane region" description="Helical" evidence="7">
    <location>
        <begin position="284"/>
        <end position="305"/>
    </location>
</feature>
<feature type="transmembrane region" description="Helical" evidence="7">
    <location>
        <begin position="93"/>
        <end position="112"/>
    </location>
</feature>
<dbReference type="RefSeq" id="WP_345689904.1">
    <property type="nucleotide sequence ID" value="NZ_BAABIT010000001.1"/>
</dbReference>
<protein>
    <submittedName>
        <fullName evidence="9">PspC domain-containing protein</fullName>
    </submittedName>
</protein>
<evidence type="ECO:0000256" key="3">
    <source>
        <dbReference type="ARBA" id="ARBA00022692"/>
    </source>
</evidence>
<comment type="caution">
    <text evidence="9">The sequence shown here is derived from an EMBL/GenBank/DDBJ whole genome shotgun (WGS) entry which is preliminary data.</text>
</comment>
<dbReference type="InterPro" id="IPR052027">
    <property type="entry name" value="PspC"/>
</dbReference>
<feature type="transmembrane region" description="Helical" evidence="7">
    <location>
        <begin position="255"/>
        <end position="277"/>
    </location>
</feature>
<keyword evidence="2" id="KW-1003">Cell membrane</keyword>
<keyword evidence="10" id="KW-1185">Reference proteome</keyword>
<feature type="transmembrane region" description="Helical" evidence="7">
    <location>
        <begin position="118"/>
        <end position="135"/>
    </location>
</feature>
<organism evidence="9 10">
    <name type="scientific">Streptomyces coeruleoprunus</name>
    <dbReference type="NCBI Taxonomy" id="285563"/>
    <lineage>
        <taxon>Bacteria</taxon>
        <taxon>Bacillati</taxon>
        <taxon>Actinomycetota</taxon>
        <taxon>Actinomycetes</taxon>
        <taxon>Kitasatosporales</taxon>
        <taxon>Streptomycetaceae</taxon>
        <taxon>Streptomyces</taxon>
    </lineage>
</organism>
<dbReference type="Pfam" id="PF04024">
    <property type="entry name" value="PspC"/>
    <property type="match status" value="1"/>
</dbReference>
<name>A0ABV9XQ78_9ACTN</name>
<dbReference type="PANTHER" id="PTHR33885:SF3">
    <property type="entry name" value="PHAGE SHOCK PROTEIN C"/>
    <property type="match status" value="1"/>
</dbReference>
<evidence type="ECO:0000256" key="7">
    <source>
        <dbReference type="SAM" id="Phobius"/>
    </source>
</evidence>
<evidence type="ECO:0000256" key="2">
    <source>
        <dbReference type="ARBA" id="ARBA00022475"/>
    </source>
</evidence>
<dbReference type="PANTHER" id="PTHR33885">
    <property type="entry name" value="PHAGE SHOCK PROTEIN C"/>
    <property type="match status" value="1"/>
</dbReference>
<dbReference type="EMBL" id="JBHSJD010000024">
    <property type="protein sequence ID" value="MFC5026305.1"/>
    <property type="molecule type" value="Genomic_DNA"/>
</dbReference>
<dbReference type="InterPro" id="IPR007168">
    <property type="entry name" value="Phageshock_PspC_N"/>
</dbReference>
<feature type="transmembrane region" description="Helical" evidence="7">
    <location>
        <begin position="231"/>
        <end position="249"/>
    </location>
</feature>
<evidence type="ECO:0000313" key="9">
    <source>
        <dbReference type="EMBL" id="MFC5026305.1"/>
    </source>
</evidence>
<sequence>MTSTTPAPPEAPAAPPHPPLRRTTRQKVVAGVCGGLGRHFDLDPVVFRVVLGVLAVAGGIGLIFYGFAWLLIAADGEEENEARRLLSGRVEGASLTAVLMALVGCGLFLSMLGANGQTISFAILLACGLSGAALWSQRRRLAGDREPDAAAAAHTVPEAPPETQAPPPPGGMMSWWRDPIVKDGSTGPVPVGYLWGPPDSDADQPAPAPPHRPWGAGAPPRPAQPAGPRSIGGLVLVLALLAGVIGTAAAWDGQPLAVCLQIGLASALTVFGLGLAVSSFLGRTGFGTVFMTVVTALLLAGASALPHEIGTQFTRAEWRPATVAEVQPRYELGSGSATLDLSALDIPAEGTARTAAELGAGHLEVVVPPDVTVNVHAEAGLGEVLLPGAAAQERHEGPAQDVTVSIPPPAGVIRGGTLDLHLEVAIGLVEVTRAAS</sequence>
<proteinExistence type="predicted"/>
<reference evidence="10" key="1">
    <citation type="journal article" date="2019" name="Int. J. Syst. Evol. Microbiol.">
        <title>The Global Catalogue of Microorganisms (GCM) 10K type strain sequencing project: providing services to taxonomists for standard genome sequencing and annotation.</title>
        <authorList>
            <consortium name="The Broad Institute Genomics Platform"/>
            <consortium name="The Broad Institute Genome Sequencing Center for Infectious Disease"/>
            <person name="Wu L."/>
            <person name="Ma J."/>
        </authorList>
    </citation>
    <scope>NUCLEOTIDE SEQUENCE [LARGE SCALE GENOMIC DNA]</scope>
    <source>
        <strain evidence="10">CGMCC 4.1648</strain>
    </source>
</reference>
<keyword evidence="4 7" id="KW-1133">Transmembrane helix</keyword>
<evidence type="ECO:0000256" key="6">
    <source>
        <dbReference type="SAM" id="MobiDB-lite"/>
    </source>
</evidence>
<evidence type="ECO:0000259" key="8">
    <source>
        <dbReference type="Pfam" id="PF04024"/>
    </source>
</evidence>
<evidence type="ECO:0000313" key="10">
    <source>
        <dbReference type="Proteomes" id="UP001595829"/>
    </source>
</evidence>
<feature type="region of interest" description="Disordered" evidence="6">
    <location>
        <begin position="146"/>
        <end position="175"/>
    </location>
</feature>
<evidence type="ECO:0000256" key="5">
    <source>
        <dbReference type="ARBA" id="ARBA00023136"/>
    </source>
</evidence>
<feature type="transmembrane region" description="Helical" evidence="7">
    <location>
        <begin position="45"/>
        <end position="72"/>
    </location>
</feature>
<feature type="domain" description="Phage shock protein PspC N-terminal" evidence="8">
    <location>
        <begin position="19"/>
        <end position="72"/>
    </location>
</feature>
<keyword evidence="5 7" id="KW-0472">Membrane</keyword>
<feature type="compositionally biased region" description="Pro residues" evidence="6">
    <location>
        <begin position="1"/>
        <end position="18"/>
    </location>
</feature>
<feature type="region of interest" description="Disordered" evidence="6">
    <location>
        <begin position="192"/>
        <end position="226"/>
    </location>
</feature>
<accession>A0ABV9XQ78</accession>
<comment type="subcellular location">
    <subcellularLocation>
        <location evidence="1">Cell membrane</location>
        <topology evidence="1">Single-pass membrane protein</topology>
    </subcellularLocation>
</comment>